<evidence type="ECO:0000256" key="2">
    <source>
        <dbReference type="ARBA" id="ARBA00022692"/>
    </source>
</evidence>
<keyword evidence="3 6" id="KW-1133">Transmembrane helix</keyword>
<dbReference type="PRINTS" id="PR01217">
    <property type="entry name" value="PRICHEXTENSN"/>
</dbReference>
<proteinExistence type="predicted"/>
<dbReference type="SUPFAM" id="SSF74653">
    <property type="entry name" value="TolA/TonB C-terminal domain"/>
    <property type="match status" value="1"/>
</dbReference>
<feature type="compositionally biased region" description="Low complexity" evidence="5">
    <location>
        <begin position="148"/>
        <end position="159"/>
    </location>
</feature>
<gene>
    <name evidence="7" type="ORF">rosag_40520</name>
</gene>
<evidence type="ECO:0000256" key="1">
    <source>
        <dbReference type="ARBA" id="ARBA00004167"/>
    </source>
</evidence>
<evidence type="ECO:0000256" key="3">
    <source>
        <dbReference type="ARBA" id="ARBA00022989"/>
    </source>
</evidence>
<evidence type="ECO:0000256" key="4">
    <source>
        <dbReference type="ARBA" id="ARBA00023136"/>
    </source>
</evidence>
<accession>A0AA37VFW4</accession>
<keyword evidence="2 6" id="KW-0812">Transmembrane</keyword>
<evidence type="ECO:0000313" key="8">
    <source>
        <dbReference type="Proteomes" id="UP001161325"/>
    </source>
</evidence>
<dbReference type="Proteomes" id="UP001161325">
    <property type="component" value="Unassembled WGS sequence"/>
</dbReference>
<reference evidence="7" key="1">
    <citation type="submission" date="2022-08" db="EMBL/GenBank/DDBJ databases">
        <title>Draft genome sequencing of Roseisolibacter agri AW1220.</title>
        <authorList>
            <person name="Tobiishi Y."/>
            <person name="Tonouchi A."/>
        </authorList>
    </citation>
    <scope>NUCLEOTIDE SEQUENCE</scope>
    <source>
        <strain evidence="7">AW1220</strain>
    </source>
</reference>
<evidence type="ECO:0000313" key="7">
    <source>
        <dbReference type="EMBL" id="GLC27539.1"/>
    </source>
</evidence>
<keyword evidence="4 6" id="KW-0472">Membrane</keyword>
<comment type="subcellular location">
    <subcellularLocation>
        <location evidence="1">Membrane</location>
        <topology evidence="1">Single-pass membrane protein</topology>
    </subcellularLocation>
</comment>
<evidence type="ECO:0000256" key="6">
    <source>
        <dbReference type="SAM" id="Phobius"/>
    </source>
</evidence>
<name>A0AA37VFW4_9BACT</name>
<dbReference type="InterPro" id="IPR006260">
    <property type="entry name" value="TonB/TolA_C"/>
</dbReference>
<evidence type="ECO:0000256" key="5">
    <source>
        <dbReference type="SAM" id="MobiDB-lite"/>
    </source>
</evidence>
<dbReference type="EMBL" id="BRXS01000006">
    <property type="protein sequence ID" value="GLC27539.1"/>
    <property type="molecule type" value="Genomic_DNA"/>
</dbReference>
<evidence type="ECO:0008006" key="9">
    <source>
        <dbReference type="Google" id="ProtNLM"/>
    </source>
</evidence>
<dbReference type="Gene3D" id="3.30.1150.10">
    <property type="match status" value="1"/>
</dbReference>
<keyword evidence="8" id="KW-1185">Reference proteome</keyword>
<comment type="caution">
    <text evidence="7">The sequence shown here is derived from an EMBL/GenBank/DDBJ whole genome shotgun (WGS) entry which is preliminary data.</text>
</comment>
<feature type="region of interest" description="Disordered" evidence="5">
    <location>
        <begin position="79"/>
        <end position="178"/>
    </location>
</feature>
<protein>
    <recommendedName>
        <fullName evidence="9">TonB C-terminal domain-containing protein</fullName>
    </recommendedName>
</protein>
<organism evidence="7 8">
    <name type="scientific">Roseisolibacter agri</name>
    <dbReference type="NCBI Taxonomy" id="2014610"/>
    <lineage>
        <taxon>Bacteria</taxon>
        <taxon>Pseudomonadati</taxon>
        <taxon>Gemmatimonadota</taxon>
        <taxon>Gemmatimonadia</taxon>
        <taxon>Gemmatimonadales</taxon>
        <taxon>Gemmatimonadaceae</taxon>
        <taxon>Roseisolibacter</taxon>
    </lineage>
</organism>
<feature type="transmembrane region" description="Helical" evidence="6">
    <location>
        <begin position="35"/>
        <end position="56"/>
    </location>
</feature>
<dbReference type="RefSeq" id="WP_284351976.1">
    <property type="nucleotide sequence ID" value="NZ_BRXS01000006.1"/>
</dbReference>
<dbReference type="GO" id="GO:0016020">
    <property type="term" value="C:membrane"/>
    <property type="evidence" value="ECO:0007669"/>
    <property type="project" value="UniProtKB-SubCell"/>
</dbReference>
<dbReference type="NCBIfam" id="TIGR01352">
    <property type="entry name" value="tonB_Cterm"/>
    <property type="match status" value="1"/>
</dbReference>
<feature type="compositionally biased region" description="Gly residues" evidence="5">
    <location>
        <begin position="166"/>
        <end position="175"/>
    </location>
</feature>
<sequence>MTRATGGAAAGGEPAVVGRYVPRPSARARAKSTRLGGPIAFSAVVHAAVIAALVIVRPAPLPPLPPVYRVDLVAAPPGPRAEGIVPPTPAPPTPPAPEPPAPKPAPPRAAEPTPKEMPAPKATPEPSRKPPPARATPNPAPAKPAPAKPDAAKPTTPAKPATPPRAGGGPEGGRGTDVANVSIRGLEFPFPGYLQNIVRQVALRFTPPGGGGALTADLAFLIHRDGSVSNVRIVRRSGNYAFDLEAQGAIEAVGAAKAFGPLPEGFRDDVLPVTFSFDPRVIR</sequence>
<dbReference type="Pfam" id="PF13103">
    <property type="entry name" value="TonB_2"/>
    <property type="match status" value="1"/>
</dbReference>
<feature type="compositionally biased region" description="Pro residues" evidence="5">
    <location>
        <begin position="86"/>
        <end position="147"/>
    </location>
</feature>
<dbReference type="AlphaFoldDB" id="A0AA37VFW4"/>